<keyword evidence="1" id="KW-0472">Membrane</keyword>
<evidence type="ECO:0000256" key="1">
    <source>
        <dbReference type="SAM" id="Phobius"/>
    </source>
</evidence>
<gene>
    <name evidence="2" type="ORF">HYFRA_00006274</name>
</gene>
<sequence length="103" mass="11596">MKFYVLLQAINSVKPGPAIFFLASEPMSRGDMLREVDSCGEDLRTFWADVLMNTTGLTGKQMCRIPVLKQALDSRKDALTLVTLMSVVDAQMYIATFWIIKEC</sequence>
<feature type="transmembrane region" description="Helical" evidence="1">
    <location>
        <begin position="78"/>
        <end position="100"/>
    </location>
</feature>
<accession>A0A9N9Q1G0</accession>
<keyword evidence="1" id="KW-1133">Transmembrane helix</keyword>
<evidence type="ECO:0000313" key="3">
    <source>
        <dbReference type="Proteomes" id="UP000696280"/>
    </source>
</evidence>
<proteinExistence type="predicted"/>
<dbReference type="Proteomes" id="UP000696280">
    <property type="component" value="Unassembled WGS sequence"/>
</dbReference>
<comment type="caution">
    <text evidence="2">The sequence shown here is derived from an EMBL/GenBank/DDBJ whole genome shotgun (WGS) entry which is preliminary data.</text>
</comment>
<name>A0A9N9Q1G0_9HELO</name>
<protein>
    <submittedName>
        <fullName evidence="2">Uncharacterized protein</fullName>
    </submittedName>
</protein>
<evidence type="ECO:0000313" key="2">
    <source>
        <dbReference type="EMBL" id="CAG8961732.1"/>
    </source>
</evidence>
<reference evidence="2" key="1">
    <citation type="submission" date="2021-07" db="EMBL/GenBank/DDBJ databases">
        <authorList>
            <person name="Durling M."/>
        </authorList>
    </citation>
    <scope>NUCLEOTIDE SEQUENCE</scope>
</reference>
<organism evidence="2 3">
    <name type="scientific">Hymenoscyphus fraxineus</name>
    <dbReference type="NCBI Taxonomy" id="746836"/>
    <lineage>
        <taxon>Eukaryota</taxon>
        <taxon>Fungi</taxon>
        <taxon>Dikarya</taxon>
        <taxon>Ascomycota</taxon>
        <taxon>Pezizomycotina</taxon>
        <taxon>Leotiomycetes</taxon>
        <taxon>Helotiales</taxon>
        <taxon>Helotiaceae</taxon>
        <taxon>Hymenoscyphus</taxon>
    </lineage>
</organism>
<keyword evidence="1" id="KW-0812">Transmembrane</keyword>
<dbReference type="EMBL" id="CAJVRL010000115">
    <property type="protein sequence ID" value="CAG8961732.1"/>
    <property type="molecule type" value="Genomic_DNA"/>
</dbReference>
<dbReference type="AlphaFoldDB" id="A0A9N9Q1G0"/>
<keyword evidence="3" id="KW-1185">Reference proteome</keyword>